<dbReference type="GO" id="GO:0016740">
    <property type="term" value="F:transferase activity"/>
    <property type="evidence" value="ECO:0007669"/>
    <property type="project" value="UniProtKB-KW"/>
</dbReference>
<dbReference type="GO" id="GO:0016872">
    <property type="term" value="F:intramolecular lyase activity"/>
    <property type="evidence" value="ECO:0007669"/>
    <property type="project" value="InterPro"/>
</dbReference>
<dbReference type="AlphaFoldDB" id="A0A316V8W0"/>
<feature type="chain" id="PRO_5016363534" description="Bifunctional lycopene cyclase/phytoene synthase" evidence="20">
    <location>
        <begin position="22"/>
        <end position="681"/>
    </location>
</feature>
<dbReference type="NCBIfam" id="TIGR03462">
    <property type="entry name" value="CarR_dom_SF"/>
    <property type="match status" value="2"/>
</dbReference>
<dbReference type="InParanoid" id="A0A316V8W0"/>
<dbReference type="EC" id="5.5.1.19" evidence="7"/>
<feature type="transmembrane region" description="Helical" evidence="19">
    <location>
        <begin position="153"/>
        <end position="175"/>
    </location>
</feature>
<dbReference type="PANTHER" id="PTHR31480">
    <property type="entry name" value="BIFUNCTIONAL LYCOPENE CYCLASE/PHYTOENE SYNTHASE"/>
    <property type="match status" value="1"/>
</dbReference>
<feature type="transmembrane region" description="Helical" evidence="19">
    <location>
        <begin position="120"/>
        <end position="141"/>
    </location>
</feature>
<gene>
    <name evidence="21" type="ORF">FA14DRAFT_161601</name>
</gene>
<evidence type="ECO:0000256" key="12">
    <source>
        <dbReference type="ARBA" id="ARBA00022746"/>
    </source>
</evidence>
<evidence type="ECO:0000256" key="8">
    <source>
        <dbReference type="ARBA" id="ARBA00012396"/>
    </source>
</evidence>
<evidence type="ECO:0000256" key="5">
    <source>
        <dbReference type="ARBA" id="ARBA00008247"/>
    </source>
</evidence>
<proteinExistence type="inferred from homology"/>
<dbReference type="Pfam" id="PF00494">
    <property type="entry name" value="SQS_PSY"/>
    <property type="match status" value="1"/>
</dbReference>
<evidence type="ECO:0000256" key="15">
    <source>
        <dbReference type="ARBA" id="ARBA00023235"/>
    </source>
</evidence>
<feature type="transmembrane region" description="Helical" evidence="19">
    <location>
        <begin position="46"/>
        <end position="65"/>
    </location>
</feature>
<comment type="catalytic activity">
    <reaction evidence="18">
        <text>all-trans-lycopene = gamma-carotene</text>
        <dbReference type="Rhea" id="RHEA:32219"/>
        <dbReference type="ChEBI" id="CHEBI:15948"/>
        <dbReference type="ChEBI" id="CHEBI:27740"/>
        <dbReference type="EC" id="5.5.1.19"/>
    </reaction>
</comment>
<evidence type="ECO:0000256" key="3">
    <source>
        <dbReference type="ARBA" id="ARBA00005089"/>
    </source>
</evidence>
<name>A0A316V8W0_9BASI</name>
<dbReference type="STRING" id="1280837.A0A316V8W0"/>
<evidence type="ECO:0000256" key="13">
    <source>
        <dbReference type="ARBA" id="ARBA00022989"/>
    </source>
</evidence>
<keyword evidence="11 19" id="KW-0812">Transmembrane</keyword>
<keyword evidence="14 19" id="KW-0472">Membrane</keyword>
<evidence type="ECO:0000256" key="18">
    <source>
        <dbReference type="ARBA" id="ARBA00029335"/>
    </source>
</evidence>
<dbReference type="InterPro" id="IPR008949">
    <property type="entry name" value="Isoprenoid_synthase_dom_sf"/>
</dbReference>
<evidence type="ECO:0000256" key="2">
    <source>
        <dbReference type="ARBA" id="ARBA00004141"/>
    </source>
</evidence>
<dbReference type="UniPathway" id="UPA00799">
    <property type="reaction ID" value="UER00773"/>
</dbReference>
<feature type="transmembrane region" description="Helical" evidence="19">
    <location>
        <begin position="181"/>
        <end position="200"/>
    </location>
</feature>
<dbReference type="SFLD" id="SFLDS00005">
    <property type="entry name" value="Isoprenoid_Synthase_Type_I"/>
    <property type="match status" value="1"/>
</dbReference>
<keyword evidence="16" id="KW-0511">Multifunctional enzyme</keyword>
<dbReference type="InterPro" id="IPR002060">
    <property type="entry name" value="Squ/phyt_synthse"/>
</dbReference>
<dbReference type="GO" id="GO:0016020">
    <property type="term" value="C:membrane"/>
    <property type="evidence" value="ECO:0007669"/>
    <property type="project" value="UniProtKB-SubCell"/>
</dbReference>
<organism evidence="21 22">
    <name type="scientific">Meira miltonrushii</name>
    <dbReference type="NCBI Taxonomy" id="1280837"/>
    <lineage>
        <taxon>Eukaryota</taxon>
        <taxon>Fungi</taxon>
        <taxon>Dikarya</taxon>
        <taxon>Basidiomycota</taxon>
        <taxon>Ustilaginomycotina</taxon>
        <taxon>Exobasidiomycetes</taxon>
        <taxon>Exobasidiales</taxon>
        <taxon>Brachybasidiaceae</taxon>
        <taxon>Meira</taxon>
    </lineage>
</organism>
<comment type="catalytic activity">
    <reaction evidence="17">
        <text>gamma-carotene = all-trans-beta-carotene</text>
        <dbReference type="Rhea" id="RHEA:32239"/>
        <dbReference type="ChEBI" id="CHEBI:17579"/>
        <dbReference type="ChEBI" id="CHEBI:27740"/>
        <dbReference type="EC" id="5.5.1.19"/>
    </reaction>
</comment>
<protein>
    <recommendedName>
        <fullName evidence="9">Bifunctional lycopene cyclase/phytoene synthase</fullName>
        <ecNumber evidence="8">2.5.1.32</ecNumber>
        <ecNumber evidence="7">5.5.1.19</ecNumber>
    </recommendedName>
</protein>
<keyword evidence="15" id="KW-0413">Isomerase</keyword>
<dbReference type="SUPFAM" id="SSF48576">
    <property type="entry name" value="Terpenoid synthases"/>
    <property type="match status" value="1"/>
</dbReference>
<evidence type="ECO:0000256" key="7">
    <source>
        <dbReference type="ARBA" id="ARBA00012242"/>
    </source>
</evidence>
<dbReference type="GeneID" id="37020967"/>
<sequence>MVWRSIHSSISLVLLSLLCSAYVWIHQSDSQISTPTNENSTCKLHYSHFHLVFTLPPLTILYVLAKPFLTQLDYSKLIILPIIAFVWTTPWDNELVRKGAWWYPRSCVLARIGYVPVEEYAFFILQSLITSLLTILITRWSTPRSFDGKYSSASTLMLTAVPILAFSLGVAGLFGKQGNGHHFYISMIAWWASVPLILLWYGTRRSWIGLLRNNQAKPWLMCLFIPTAYLCYADVFALRRGTWHITEAKSLERFLVPDLPIEEATFFFVTNLILVSACFAFDRVVWQCRKDQCKNAEREFAPISPTSFRLSWSVVPTIWSTFLNLDSDPEPSRSQSAQDRALSILQVASKSFYTASTLLPWDLRIDLGCLYAFARAMDDFIDVEQVTQDEKISHGKLDLLRNLVNVAFDGSQDMTDEKVSKKIDKLLEKNVSLFPQHDVEGQKQLEDIRTSAQAASTLRGIVPVHLWEELLDGYTTDCHKGGPRFTTFRQLACYAQDVAGSIGEMCVRVVLARSGVLVDNEYRTVRDLDETSLTSAATHKVTTVPTLTLSARATADTKKMDGATVLKVLRDARRMGVSLQLINIARDVVKDANELQRCYLVIEDKRNGRNTLRDELLQVYQQEDVNQVLLEQIFEKKMNLVRFAREIYRVSLPAVSFLPDIPAQTGLRVACAVYLSIGMAI</sequence>
<dbReference type="GO" id="GO:0045436">
    <property type="term" value="F:lycopene beta cyclase activity"/>
    <property type="evidence" value="ECO:0007669"/>
    <property type="project" value="UniProtKB-ARBA"/>
</dbReference>
<keyword evidence="13 19" id="KW-1133">Transmembrane helix</keyword>
<evidence type="ECO:0000256" key="9">
    <source>
        <dbReference type="ARBA" id="ARBA00018909"/>
    </source>
</evidence>
<dbReference type="EMBL" id="KZ819604">
    <property type="protein sequence ID" value="PWN34039.1"/>
    <property type="molecule type" value="Genomic_DNA"/>
</dbReference>
<evidence type="ECO:0000256" key="10">
    <source>
        <dbReference type="ARBA" id="ARBA00022679"/>
    </source>
</evidence>
<comment type="catalytic activity">
    <reaction evidence="1">
        <text>2 (2E,6E,10E)-geranylgeranyl diphosphate = 15-cis-phytoene + 2 diphosphate</text>
        <dbReference type="Rhea" id="RHEA:34475"/>
        <dbReference type="ChEBI" id="CHEBI:27787"/>
        <dbReference type="ChEBI" id="CHEBI:33019"/>
        <dbReference type="ChEBI" id="CHEBI:58756"/>
        <dbReference type="EC" id="2.5.1.32"/>
    </reaction>
</comment>
<evidence type="ECO:0000256" key="16">
    <source>
        <dbReference type="ARBA" id="ARBA00023268"/>
    </source>
</evidence>
<keyword evidence="20" id="KW-0732">Signal</keyword>
<comment type="pathway">
    <text evidence="4">Carotenoid biosynthesis; phytoene biosynthesis; all-trans-phytoene from geranylgeranyl diphosphate: step 1/1.</text>
</comment>
<accession>A0A316V8W0</accession>
<dbReference type="Gene3D" id="1.10.600.10">
    <property type="entry name" value="Farnesyl Diphosphate Synthase"/>
    <property type="match status" value="1"/>
</dbReference>
<dbReference type="Proteomes" id="UP000245771">
    <property type="component" value="Unassembled WGS sequence"/>
</dbReference>
<feature type="non-terminal residue" evidence="21">
    <location>
        <position position="681"/>
    </location>
</feature>
<evidence type="ECO:0000256" key="17">
    <source>
        <dbReference type="ARBA" id="ARBA00029313"/>
    </source>
</evidence>
<evidence type="ECO:0000256" key="11">
    <source>
        <dbReference type="ARBA" id="ARBA00022692"/>
    </source>
</evidence>
<evidence type="ECO:0000256" key="4">
    <source>
        <dbReference type="ARBA" id="ARBA00005172"/>
    </source>
</evidence>
<dbReference type="GO" id="GO:0016117">
    <property type="term" value="P:carotenoid biosynthetic process"/>
    <property type="evidence" value="ECO:0007669"/>
    <property type="project" value="UniProtKB-KW"/>
</dbReference>
<dbReference type="UniPathway" id="UPA00802"/>
<keyword evidence="12" id="KW-0125">Carotenoid biosynthesis</keyword>
<dbReference type="SFLD" id="SFLDG01018">
    <property type="entry name" value="Squalene/Phytoene_Synthase_Lik"/>
    <property type="match status" value="1"/>
</dbReference>
<evidence type="ECO:0000256" key="19">
    <source>
        <dbReference type="SAM" id="Phobius"/>
    </source>
</evidence>
<comment type="pathway">
    <text evidence="3">Carotenoid biosynthesis; beta-carotene biosynthesis.</text>
</comment>
<dbReference type="InterPro" id="IPR017825">
    <property type="entry name" value="Lycopene_cyclase_dom"/>
</dbReference>
<keyword evidence="22" id="KW-1185">Reference proteome</keyword>
<comment type="similarity">
    <text evidence="6">In the C-terminal section; belongs to the phytoene/squalene synthase family.</text>
</comment>
<evidence type="ECO:0000313" key="22">
    <source>
        <dbReference type="Proteomes" id="UP000245771"/>
    </source>
</evidence>
<feature type="signal peptide" evidence="20">
    <location>
        <begin position="1"/>
        <end position="21"/>
    </location>
</feature>
<evidence type="ECO:0000256" key="6">
    <source>
        <dbReference type="ARBA" id="ARBA00008406"/>
    </source>
</evidence>
<dbReference type="EC" id="2.5.1.32" evidence="8"/>
<comment type="similarity">
    <text evidence="5">In the N-terminal section; belongs to the lycopene beta-cyclase family.</text>
</comment>
<evidence type="ECO:0000256" key="14">
    <source>
        <dbReference type="ARBA" id="ARBA00023136"/>
    </source>
</evidence>
<dbReference type="RefSeq" id="XP_025354341.1">
    <property type="nucleotide sequence ID" value="XM_025499186.1"/>
</dbReference>
<evidence type="ECO:0000256" key="1">
    <source>
        <dbReference type="ARBA" id="ARBA00001805"/>
    </source>
</evidence>
<comment type="subcellular location">
    <subcellularLocation>
        <location evidence="2">Membrane</location>
        <topology evidence="2">Multi-pass membrane protein</topology>
    </subcellularLocation>
</comment>
<evidence type="ECO:0000256" key="20">
    <source>
        <dbReference type="SAM" id="SignalP"/>
    </source>
</evidence>
<dbReference type="OrthoDB" id="6600518at2759"/>
<evidence type="ECO:0000313" key="21">
    <source>
        <dbReference type="EMBL" id="PWN34039.1"/>
    </source>
</evidence>
<keyword evidence="10" id="KW-0808">Transferase</keyword>
<reference evidence="21 22" key="1">
    <citation type="journal article" date="2018" name="Mol. Biol. Evol.">
        <title>Broad Genomic Sampling Reveals a Smut Pathogenic Ancestry of the Fungal Clade Ustilaginomycotina.</title>
        <authorList>
            <person name="Kijpornyongpan T."/>
            <person name="Mondo S.J."/>
            <person name="Barry K."/>
            <person name="Sandor L."/>
            <person name="Lee J."/>
            <person name="Lipzen A."/>
            <person name="Pangilinan J."/>
            <person name="LaButti K."/>
            <person name="Hainaut M."/>
            <person name="Henrissat B."/>
            <person name="Grigoriev I.V."/>
            <person name="Spatafora J.W."/>
            <person name="Aime M.C."/>
        </authorList>
    </citation>
    <scope>NUCLEOTIDE SEQUENCE [LARGE SCALE GENOMIC DNA]</scope>
    <source>
        <strain evidence="21 22">MCA 3882</strain>
    </source>
</reference>